<protein>
    <submittedName>
        <fullName evidence="2">DUF397 domain-containing protein</fullName>
    </submittedName>
</protein>
<keyword evidence="3" id="KW-1185">Reference proteome</keyword>
<dbReference type="Proteomes" id="UP000294744">
    <property type="component" value="Unassembled WGS sequence"/>
</dbReference>
<evidence type="ECO:0000313" key="3">
    <source>
        <dbReference type="Proteomes" id="UP000294744"/>
    </source>
</evidence>
<reference evidence="2 3" key="1">
    <citation type="submission" date="2019-03" db="EMBL/GenBank/DDBJ databases">
        <title>Draft genome sequences of novel Actinobacteria.</title>
        <authorList>
            <person name="Sahin N."/>
            <person name="Ay H."/>
            <person name="Saygin H."/>
        </authorList>
    </citation>
    <scope>NUCLEOTIDE SEQUENCE [LARGE SCALE GENOMIC DNA]</scope>
    <source>
        <strain evidence="2 3">16K404</strain>
    </source>
</reference>
<organism evidence="2 3">
    <name type="scientific">Saccharopolyspora aridisoli</name>
    <dbReference type="NCBI Taxonomy" id="2530385"/>
    <lineage>
        <taxon>Bacteria</taxon>
        <taxon>Bacillati</taxon>
        <taxon>Actinomycetota</taxon>
        <taxon>Actinomycetes</taxon>
        <taxon>Pseudonocardiales</taxon>
        <taxon>Pseudonocardiaceae</taxon>
        <taxon>Saccharopolyspora</taxon>
    </lineage>
</organism>
<evidence type="ECO:0000259" key="1">
    <source>
        <dbReference type="Pfam" id="PF04149"/>
    </source>
</evidence>
<dbReference type="AlphaFoldDB" id="A0A4R4UBX6"/>
<proteinExistence type="predicted"/>
<evidence type="ECO:0000313" key="2">
    <source>
        <dbReference type="EMBL" id="TDC87336.1"/>
    </source>
</evidence>
<gene>
    <name evidence="2" type="ORF">E1161_25930</name>
</gene>
<feature type="domain" description="DUF397" evidence="1">
    <location>
        <begin position="9"/>
        <end position="61"/>
    </location>
</feature>
<comment type="caution">
    <text evidence="2">The sequence shown here is derived from an EMBL/GenBank/DDBJ whole genome shotgun (WGS) entry which is preliminary data.</text>
</comment>
<dbReference type="OrthoDB" id="3430276at2"/>
<sequence length="71" mass="7944">MTAPERHALQWRTSTRSSNYANCVEVAFAGDTVHTRDSKNPAGQHLMFGQPAWSAFVQGLRDGRFSNSFRS</sequence>
<dbReference type="EMBL" id="SMKV01000057">
    <property type="protein sequence ID" value="TDC87336.1"/>
    <property type="molecule type" value="Genomic_DNA"/>
</dbReference>
<dbReference type="InterPro" id="IPR007278">
    <property type="entry name" value="DUF397"/>
</dbReference>
<accession>A0A4R4UBX6</accession>
<name>A0A4R4UBX6_9PSEU</name>
<dbReference type="RefSeq" id="WP_132627356.1">
    <property type="nucleotide sequence ID" value="NZ_SMKV01000057.1"/>
</dbReference>
<dbReference type="Pfam" id="PF04149">
    <property type="entry name" value="DUF397"/>
    <property type="match status" value="1"/>
</dbReference>